<evidence type="ECO:0000313" key="15">
    <source>
        <dbReference type="Proteomes" id="UP000314986"/>
    </source>
</evidence>
<evidence type="ECO:0000256" key="2">
    <source>
        <dbReference type="ARBA" id="ARBA00004496"/>
    </source>
</evidence>
<evidence type="ECO:0000256" key="3">
    <source>
        <dbReference type="ARBA" id="ARBA00022490"/>
    </source>
</evidence>
<reference evidence="15" key="3">
    <citation type="journal article" date="2014" name="Nature">
        <title>Elephant shark genome provides unique insights into gnathostome evolution.</title>
        <authorList>
            <consortium name="International Elephant Shark Genome Sequencing Consortium"/>
            <person name="Venkatesh B."/>
            <person name="Lee A.P."/>
            <person name="Ravi V."/>
            <person name="Maurya A.K."/>
            <person name="Lian M.M."/>
            <person name="Swann J.B."/>
            <person name="Ohta Y."/>
            <person name="Flajnik M.F."/>
            <person name="Sutoh Y."/>
            <person name="Kasahara M."/>
            <person name="Hoon S."/>
            <person name="Gangu V."/>
            <person name="Roy S.W."/>
            <person name="Irimia M."/>
            <person name="Korzh V."/>
            <person name="Kondrychyn I."/>
            <person name="Lim Z.W."/>
            <person name="Tay B.H."/>
            <person name="Tohari S."/>
            <person name="Kong K.W."/>
            <person name="Ho S."/>
            <person name="Lorente-Galdos B."/>
            <person name="Quilez J."/>
            <person name="Marques-Bonet T."/>
            <person name="Raney B.J."/>
            <person name="Ingham P.W."/>
            <person name="Tay A."/>
            <person name="Hillier L.W."/>
            <person name="Minx P."/>
            <person name="Boehm T."/>
            <person name="Wilson R.K."/>
            <person name="Brenner S."/>
            <person name="Warren W.C."/>
        </authorList>
    </citation>
    <scope>NUCLEOTIDE SEQUENCE [LARGE SCALE GENOMIC DNA]</scope>
</reference>
<proteinExistence type="predicted"/>
<dbReference type="GO" id="GO:0005737">
    <property type="term" value="C:cytoplasm"/>
    <property type="evidence" value="ECO:0007669"/>
    <property type="project" value="UniProtKB-SubCell"/>
</dbReference>
<dbReference type="InParanoid" id="A0A4W3J6U0"/>
<evidence type="ECO:0000256" key="6">
    <source>
        <dbReference type="ARBA" id="ARBA00023136"/>
    </source>
</evidence>
<evidence type="ECO:0000256" key="9">
    <source>
        <dbReference type="ARBA" id="ARBA00080031"/>
    </source>
</evidence>
<dbReference type="PANTHER" id="PTHR14336">
    <property type="entry name" value="TANDEM PH DOMAIN CONTAINING PROTEIN"/>
    <property type="match status" value="1"/>
</dbReference>
<evidence type="ECO:0000256" key="1">
    <source>
        <dbReference type="ARBA" id="ARBA00004170"/>
    </source>
</evidence>
<dbReference type="Pfam" id="PF00017">
    <property type="entry name" value="SH2"/>
    <property type="match status" value="1"/>
</dbReference>
<comment type="subcellular location">
    <subcellularLocation>
        <location evidence="2">Cytoplasm</location>
    </subcellularLocation>
    <subcellularLocation>
        <location evidence="1">Membrane</location>
        <topology evidence="1">Peripheral membrane protein</topology>
    </subcellularLocation>
</comment>
<dbReference type="GeneTree" id="ENSGT00910000144274"/>
<dbReference type="Ensembl" id="ENSCMIT00000039470.1">
    <property type="protein sequence ID" value="ENSCMIP00000038914.1"/>
    <property type="gene ID" value="ENSCMIG00000016325.1"/>
</dbReference>
<dbReference type="InterPro" id="IPR051707">
    <property type="entry name" value="PI-Interact_SigTrans_Reg"/>
</dbReference>
<dbReference type="CDD" id="cd10573">
    <property type="entry name" value="PH_DAPP1"/>
    <property type="match status" value="1"/>
</dbReference>
<dbReference type="SMART" id="SM00252">
    <property type="entry name" value="SH2"/>
    <property type="match status" value="1"/>
</dbReference>
<dbReference type="Pfam" id="PF00169">
    <property type="entry name" value="PH"/>
    <property type="match status" value="1"/>
</dbReference>
<evidence type="ECO:0000256" key="8">
    <source>
        <dbReference type="ARBA" id="ARBA00072303"/>
    </source>
</evidence>
<dbReference type="SMART" id="SM00233">
    <property type="entry name" value="PH"/>
    <property type="match status" value="1"/>
</dbReference>
<dbReference type="InterPro" id="IPR000980">
    <property type="entry name" value="SH2"/>
</dbReference>
<evidence type="ECO:0000259" key="13">
    <source>
        <dbReference type="PROSITE" id="PS50003"/>
    </source>
</evidence>
<dbReference type="PROSITE" id="PS50001">
    <property type="entry name" value="SH2"/>
    <property type="match status" value="1"/>
</dbReference>
<evidence type="ECO:0000313" key="14">
    <source>
        <dbReference type="Ensembl" id="ENSCMIP00000038914.1"/>
    </source>
</evidence>
<evidence type="ECO:0000256" key="5">
    <source>
        <dbReference type="ARBA" id="ARBA00022999"/>
    </source>
</evidence>
<reference evidence="15" key="2">
    <citation type="journal article" date="2007" name="PLoS Biol.">
        <title>Survey sequencing and comparative analysis of the elephant shark (Callorhinchus milii) genome.</title>
        <authorList>
            <person name="Venkatesh B."/>
            <person name="Kirkness E.F."/>
            <person name="Loh Y.H."/>
            <person name="Halpern A.L."/>
            <person name="Lee A.P."/>
            <person name="Johnson J."/>
            <person name="Dandona N."/>
            <person name="Viswanathan L.D."/>
            <person name="Tay A."/>
            <person name="Venter J.C."/>
            <person name="Strausberg R.L."/>
            <person name="Brenner S."/>
        </authorList>
    </citation>
    <scope>NUCLEOTIDE SEQUENCE [LARGE SCALE GENOMIC DNA]</scope>
</reference>
<dbReference type="CDD" id="cd10355">
    <property type="entry name" value="SH2_DAPP1_BAM32_like"/>
    <property type="match status" value="1"/>
</dbReference>
<dbReference type="PROSITE" id="PS50003">
    <property type="entry name" value="PH_DOMAIN"/>
    <property type="match status" value="1"/>
</dbReference>
<dbReference type="Gene3D" id="2.30.29.30">
    <property type="entry name" value="Pleckstrin-homology domain (PH domain)/Phosphotyrosine-binding domain (PTB)"/>
    <property type="match status" value="1"/>
</dbReference>
<dbReference type="SUPFAM" id="SSF55550">
    <property type="entry name" value="SH2 domain"/>
    <property type="match status" value="1"/>
</dbReference>
<keyword evidence="5 11" id="KW-0727">SH2 domain</keyword>
<gene>
    <name evidence="14" type="primary">dapp1</name>
</gene>
<dbReference type="FunFam" id="3.30.505.10:FF:000053">
    <property type="entry name" value="Dual adapter for phosphotyrosine and 3-phosphotyrosine and 3-phosphoinositide"/>
    <property type="match status" value="1"/>
</dbReference>
<dbReference type="PANTHER" id="PTHR14336:SF15">
    <property type="entry name" value="DUAL ADAPTER FOR PHOSPHOTYROSINE AND 3-PHOSPHOTYROSINE AND 3-PHOSPHOINOSITIDE"/>
    <property type="match status" value="1"/>
</dbReference>
<protein>
    <recommendedName>
        <fullName evidence="8">Dual adapter for phosphotyrosine and 3-phosphotyrosine and 3-phosphoinositide</fullName>
    </recommendedName>
    <alternativeName>
        <fullName evidence="9">B lymphocyte adapter protein Bam32</fullName>
    </alternativeName>
    <alternativeName>
        <fullName evidence="10">B-cell adapter molecule of 32 kDa</fullName>
    </alternativeName>
</protein>
<dbReference type="InterPro" id="IPR011993">
    <property type="entry name" value="PH-like_dom_sf"/>
</dbReference>
<dbReference type="Gene3D" id="3.30.505.10">
    <property type="entry name" value="SH2 domain"/>
    <property type="match status" value="1"/>
</dbReference>
<evidence type="ECO:0000256" key="4">
    <source>
        <dbReference type="ARBA" id="ARBA00022553"/>
    </source>
</evidence>
<feature type="domain" description="SH2" evidence="12">
    <location>
        <begin position="24"/>
        <end position="118"/>
    </location>
</feature>
<dbReference type="STRING" id="7868.ENSCMIP00000038914"/>
<evidence type="ECO:0000256" key="11">
    <source>
        <dbReference type="PROSITE-ProRule" id="PRU00191"/>
    </source>
</evidence>
<dbReference type="GO" id="GO:0016020">
    <property type="term" value="C:membrane"/>
    <property type="evidence" value="ECO:0007669"/>
    <property type="project" value="UniProtKB-SubCell"/>
</dbReference>
<keyword evidence="6" id="KW-0472">Membrane</keyword>
<accession>A0A4W3J6U0</accession>
<comment type="function">
    <text evidence="7">May act as a B-cell-associated adapter that regulates B-cell antigen receptor (BCR)-signaling downstream of PI3K.</text>
</comment>
<sequence length="289" mass="32996">MSVSSMDLLSDADSEEDELCSLDWFHFTLSRHAAEALLLSNGLDGSYLLRKSHDGPNLYALSVRAKDSVKHFQIERTECSIKFGFSEFRSLKDFISHFANQPLLGSETGTLIVLKCPYPRKVEEPSIYESVRVHTAMKTGCTENDLVSQAPSLGTKEGYLTKQGGRVKSWKTRWFILHRNELKYFKDKMSSEPIKTLDLTECTGVQFDYSQERINCFCLVFPERTYYMCTKTGVEADEWIKLIRWKLVICDSGDEGSLSQLMHAILLSLYLCLECQQKVSTGWIISSSW</sequence>
<evidence type="ECO:0000256" key="10">
    <source>
        <dbReference type="ARBA" id="ARBA00082458"/>
    </source>
</evidence>
<dbReference type="AlphaFoldDB" id="A0A4W3J6U0"/>
<reference evidence="14" key="5">
    <citation type="submission" date="2025-09" db="UniProtKB">
        <authorList>
            <consortium name="Ensembl"/>
        </authorList>
    </citation>
    <scope>IDENTIFICATION</scope>
</reference>
<name>A0A4W3J6U0_CALMI</name>
<dbReference type="InterPro" id="IPR036860">
    <property type="entry name" value="SH2_dom_sf"/>
</dbReference>
<dbReference type="SUPFAM" id="SSF50729">
    <property type="entry name" value="PH domain-like"/>
    <property type="match status" value="1"/>
</dbReference>
<dbReference type="Proteomes" id="UP000314986">
    <property type="component" value="Unassembled WGS sequence"/>
</dbReference>
<evidence type="ECO:0000256" key="7">
    <source>
        <dbReference type="ARBA" id="ARBA00055935"/>
    </source>
</evidence>
<dbReference type="FunFam" id="2.30.29.30:FF:000229">
    <property type="entry name" value="Dual adapter for phosphotyrosine and 3-phosphotyrosine and 3-phosphoinositide"/>
    <property type="match status" value="1"/>
</dbReference>
<dbReference type="InterPro" id="IPR035843">
    <property type="entry name" value="DAPP1_SH2"/>
</dbReference>
<dbReference type="InterPro" id="IPR001849">
    <property type="entry name" value="PH_domain"/>
</dbReference>
<reference evidence="14" key="4">
    <citation type="submission" date="2025-08" db="UniProtKB">
        <authorList>
            <consortium name="Ensembl"/>
        </authorList>
    </citation>
    <scope>IDENTIFICATION</scope>
</reference>
<keyword evidence="3" id="KW-0963">Cytoplasm</keyword>
<keyword evidence="4" id="KW-0597">Phosphoprotein</keyword>
<dbReference type="PRINTS" id="PR00401">
    <property type="entry name" value="SH2DOMAIN"/>
</dbReference>
<dbReference type="OMA" id="ALGWYHD"/>
<reference evidence="15" key="1">
    <citation type="journal article" date="2006" name="Science">
        <title>Ancient noncoding elements conserved in the human genome.</title>
        <authorList>
            <person name="Venkatesh B."/>
            <person name="Kirkness E.F."/>
            <person name="Loh Y.H."/>
            <person name="Halpern A.L."/>
            <person name="Lee A.P."/>
            <person name="Johnson J."/>
            <person name="Dandona N."/>
            <person name="Viswanathan L.D."/>
            <person name="Tay A."/>
            <person name="Venter J.C."/>
            <person name="Strausberg R.L."/>
            <person name="Brenner S."/>
        </authorList>
    </citation>
    <scope>NUCLEOTIDE SEQUENCE [LARGE SCALE GENOMIC DNA]</scope>
</reference>
<organism evidence="14 15">
    <name type="scientific">Callorhinchus milii</name>
    <name type="common">Ghost shark</name>
    <dbReference type="NCBI Taxonomy" id="7868"/>
    <lineage>
        <taxon>Eukaryota</taxon>
        <taxon>Metazoa</taxon>
        <taxon>Chordata</taxon>
        <taxon>Craniata</taxon>
        <taxon>Vertebrata</taxon>
        <taxon>Chondrichthyes</taxon>
        <taxon>Holocephali</taxon>
        <taxon>Chimaeriformes</taxon>
        <taxon>Callorhinchidae</taxon>
        <taxon>Callorhinchus</taxon>
    </lineage>
</organism>
<feature type="domain" description="PH" evidence="13">
    <location>
        <begin position="153"/>
        <end position="248"/>
    </location>
</feature>
<evidence type="ECO:0000259" key="12">
    <source>
        <dbReference type="PROSITE" id="PS50001"/>
    </source>
</evidence>
<keyword evidence="15" id="KW-1185">Reference proteome</keyword>